<dbReference type="Gene3D" id="3.30.160.60">
    <property type="entry name" value="Classic Zinc Finger"/>
    <property type="match status" value="2"/>
</dbReference>
<feature type="domain" description="C2H2-type" evidence="8">
    <location>
        <begin position="29"/>
        <end position="56"/>
    </location>
</feature>
<dbReference type="PROSITE" id="PS00028">
    <property type="entry name" value="ZINC_FINGER_C2H2_1"/>
    <property type="match status" value="2"/>
</dbReference>
<dbReference type="Pfam" id="PF13465">
    <property type="entry name" value="zf-H2C2_2"/>
    <property type="match status" value="1"/>
</dbReference>
<sequence>MSYSLNFPAYLSYVGEPQPPSRITSTGGHECLTCRKQFPHKADMIRHVRMHTGEKPYQCPVCSKRFGQKCNMKSHLVVHMKGQLP</sequence>
<evidence type="ECO:0000256" key="2">
    <source>
        <dbReference type="ARBA" id="ARBA00022723"/>
    </source>
</evidence>
<keyword evidence="6" id="KW-0539">Nucleus</keyword>
<evidence type="ECO:0000256" key="7">
    <source>
        <dbReference type="PROSITE-ProRule" id="PRU00042"/>
    </source>
</evidence>
<dbReference type="SMART" id="SM00355">
    <property type="entry name" value="ZnF_C2H2"/>
    <property type="match status" value="2"/>
</dbReference>
<evidence type="ECO:0000256" key="3">
    <source>
        <dbReference type="ARBA" id="ARBA00022737"/>
    </source>
</evidence>
<gene>
    <name evidence="9" type="ORF">MAR_032528</name>
</gene>
<evidence type="ECO:0000313" key="10">
    <source>
        <dbReference type="Proteomes" id="UP001164746"/>
    </source>
</evidence>
<accession>A0ABY7F9V5</accession>
<dbReference type="SUPFAM" id="SSF57667">
    <property type="entry name" value="beta-beta-alpha zinc fingers"/>
    <property type="match status" value="1"/>
</dbReference>
<proteinExistence type="predicted"/>
<keyword evidence="4 7" id="KW-0863">Zinc-finger</keyword>
<dbReference type="EMBL" id="CP111021">
    <property type="protein sequence ID" value="WAR17934.1"/>
    <property type="molecule type" value="Genomic_DNA"/>
</dbReference>
<comment type="subcellular location">
    <subcellularLocation>
        <location evidence="1">Nucleus</location>
    </subcellularLocation>
</comment>
<keyword evidence="2" id="KW-0479">Metal-binding</keyword>
<feature type="domain" description="C2H2-type" evidence="8">
    <location>
        <begin position="57"/>
        <end position="79"/>
    </location>
</feature>
<evidence type="ECO:0000313" key="9">
    <source>
        <dbReference type="EMBL" id="WAR17934.1"/>
    </source>
</evidence>
<name>A0ABY7F9V5_MYAAR</name>
<evidence type="ECO:0000256" key="5">
    <source>
        <dbReference type="ARBA" id="ARBA00022833"/>
    </source>
</evidence>
<keyword evidence="5" id="KW-0862">Zinc</keyword>
<dbReference type="PANTHER" id="PTHR24394:SF29">
    <property type="entry name" value="MYONEURIN"/>
    <property type="match status" value="1"/>
</dbReference>
<dbReference type="PANTHER" id="PTHR24394">
    <property type="entry name" value="ZINC FINGER PROTEIN"/>
    <property type="match status" value="1"/>
</dbReference>
<keyword evidence="10" id="KW-1185">Reference proteome</keyword>
<protein>
    <submittedName>
        <fullName evidence="9">ZFP1-like protein</fullName>
    </submittedName>
</protein>
<dbReference type="Proteomes" id="UP001164746">
    <property type="component" value="Chromosome 10"/>
</dbReference>
<evidence type="ECO:0000256" key="4">
    <source>
        <dbReference type="ARBA" id="ARBA00022771"/>
    </source>
</evidence>
<evidence type="ECO:0000256" key="1">
    <source>
        <dbReference type="ARBA" id="ARBA00004123"/>
    </source>
</evidence>
<organism evidence="9 10">
    <name type="scientific">Mya arenaria</name>
    <name type="common">Soft-shell clam</name>
    <dbReference type="NCBI Taxonomy" id="6604"/>
    <lineage>
        <taxon>Eukaryota</taxon>
        <taxon>Metazoa</taxon>
        <taxon>Spiralia</taxon>
        <taxon>Lophotrochozoa</taxon>
        <taxon>Mollusca</taxon>
        <taxon>Bivalvia</taxon>
        <taxon>Autobranchia</taxon>
        <taxon>Heteroconchia</taxon>
        <taxon>Euheterodonta</taxon>
        <taxon>Imparidentia</taxon>
        <taxon>Neoheterodontei</taxon>
        <taxon>Myida</taxon>
        <taxon>Myoidea</taxon>
        <taxon>Myidae</taxon>
        <taxon>Mya</taxon>
    </lineage>
</organism>
<dbReference type="InterPro" id="IPR013087">
    <property type="entry name" value="Znf_C2H2_type"/>
</dbReference>
<evidence type="ECO:0000259" key="8">
    <source>
        <dbReference type="PROSITE" id="PS50157"/>
    </source>
</evidence>
<evidence type="ECO:0000256" key="6">
    <source>
        <dbReference type="ARBA" id="ARBA00023242"/>
    </source>
</evidence>
<dbReference type="PROSITE" id="PS50157">
    <property type="entry name" value="ZINC_FINGER_C2H2_2"/>
    <property type="match status" value="2"/>
</dbReference>
<reference evidence="9" key="1">
    <citation type="submission" date="2022-11" db="EMBL/GenBank/DDBJ databases">
        <title>Centuries of genome instability and evolution in soft-shell clam transmissible cancer (bioRxiv).</title>
        <authorList>
            <person name="Hart S.F.M."/>
            <person name="Yonemitsu M.A."/>
            <person name="Giersch R.M."/>
            <person name="Beal B.F."/>
            <person name="Arriagada G."/>
            <person name="Davis B.W."/>
            <person name="Ostrander E.A."/>
            <person name="Goff S.P."/>
            <person name="Metzger M.J."/>
        </authorList>
    </citation>
    <scope>NUCLEOTIDE SEQUENCE</scope>
    <source>
        <strain evidence="9">MELC-2E11</strain>
        <tissue evidence="9">Siphon/mantle</tissue>
    </source>
</reference>
<dbReference type="InterPro" id="IPR036236">
    <property type="entry name" value="Znf_C2H2_sf"/>
</dbReference>
<keyword evidence="3" id="KW-0677">Repeat</keyword>